<evidence type="ECO:0000256" key="4">
    <source>
        <dbReference type="SAM" id="SignalP"/>
    </source>
</evidence>
<dbReference type="GO" id="GO:0071468">
    <property type="term" value="P:cellular response to acidic pH"/>
    <property type="evidence" value="ECO:0007669"/>
    <property type="project" value="InterPro"/>
</dbReference>
<keyword evidence="1 4" id="KW-0732">Signal</keyword>
<dbReference type="InterPro" id="IPR010486">
    <property type="entry name" value="HNS-dep_expression_A/B"/>
</dbReference>
<evidence type="ECO:0000256" key="2">
    <source>
        <dbReference type="ARBA" id="ARBA00022764"/>
    </source>
</evidence>
<keyword evidence="3" id="KW-0143">Chaperone</keyword>
<comment type="caution">
    <text evidence="5">The sequence shown here is derived from an EMBL/GenBank/DDBJ whole genome shotgun (WGS) entry which is preliminary data.</text>
</comment>
<dbReference type="InterPro" id="IPR038303">
    <property type="entry name" value="HdeA/HdeB_sf"/>
</dbReference>
<organism evidence="5 6">
    <name type="scientific">Vibrio inusitatus NBRC 102082</name>
    <dbReference type="NCBI Taxonomy" id="1219070"/>
    <lineage>
        <taxon>Bacteria</taxon>
        <taxon>Pseudomonadati</taxon>
        <taxon>Pseudomonadota</taxon>
        <taxon>Gammaproteobacteria</taxon>
        <taxon>Vibrionales</taxon>
        <taxon>Vibrionaceae</taxon>
        <taxon>Vibrio</taxon>
    </lineage>
</organism>
<evidence type="ECO:0000256" key="1">
    <source>
        <dbReference type="ARBA" id="ARBA00022729"/>
    </source>
</evidence>
<evidence type="ECO:0000256" key="3">
    <source>
        <dbReference type="ARBA" id="ARBA00023186"/>
    </source>
</evidence>
<dbReference type="RefSeq" id="WP_141346096.1">
    <property type="nucleotide sequence ID" value="NZ_BJLF01000011.1"/>
</dbReference>
<gene>
    <name evidence="5" type="ORF">VIN01S_24150</name>
</gene>
<dbReference type="AlphaFoldDB" id="A0A4Y3HXB4"/>
<keyword evidence="2" id="KW-0574">Periplasm</keyword>
<dbReference type="InterPro" id="IPR036831">
    <property type="entry name" value="HdeA_sf"/>
</dbReference>
<reference evidence="5 6" key="1">
    <citation type="submission" date="2019-06" db="EMBL/GenBank/DDBJ databases">
        <title>Whole genome shotgun sequence of Vibrio inusitatus NBRC 102082.</title>
        <authorList>
            <person name="Hosoyama A."/>
            <person name="Uohara A."/>
            <person name="Ohji S."/>
            <person name="Ichikawa N."/>
        </authorList>
    </citation>
    <scope>NUCLEOTIDE SEQUENCE [LARGE SCALE GENOMIC DNA]</scope>
    <source>
        <strain evidence="5 6">NBRC 102082</strain>
    </source>
</reference>
<sequence>MKKALGLSTLLLSLMSASTFAATSAQADVVVQEDVDQITCGEFVELDDEVMPITVGYLYAVNADGTDVDVIEVQDLVNVEIASIVDECSVTPEAKVVDVIDTQVSEKAKVANNVETAM</sequence>
<protein>
    <submittedName>
        <fullName evidence="5">Uncharacterized protein</fullName>
    </submittedName>
</protein>
<evidence type="ECO:0000313" key="5">
    <source>
        <dbReference type="EMBL" id="GEA51611.1"/>
    </source>
</evidence>
<dbReference type="OrthoDB" id="9888520at2"/>
<feature type="chain" id="PRO_5021194037" evidence="4">
    <location>
        <begin position="22"/>
        <end position="118"/>
    </location>
</feature>
<keyword evidence="6" id="KW-1185">Reference proteome</keyword>
<proteinExistence type="predicted"/>
<feature type="signal peptide" evidence="4">
    <location>
        <begin position="1"/>
        <end position="21"/>
    </location>
</feature>
<dbReference type="SUPFAM" id="SSF47752">
    <property type="entry name" value="Protein HNS-dependent expression A, HdeA"/>
    <property type="match status" value="1"/>
</dbReference>
<dbReference type="GO" id="GO:0030288">
    <property type="term" value="C:outer membrane-bounded periplasmic space"/>
    <property type="evidence" value="ECO:0007669"/>
    <property type="project" value="InterPro"/>
</dbReference>
<name>A0A4Y3HXB4_9VIBR</name>
<dbReference type="EMBL" id="BJLF01000011">
    <property type="protein sequence ID" value="GEA51611.1"/>
    <property type="molecule type" value="Genomic_DNA"/>
</dbReference>
<dbReference type="Gene3D" id="1.10.890.10">
    <property type="entry name" value="HNS-dependent expression A"/>
    <property type="match status" value="1"/>
</dbReference>
<dbReference type="Proteomes" id="UP000318717">
    <property type="component" value="Unassembled WGS sequence"/>
</dbReference>
<accession>A0A4Y3HXB4</accession>
<evidence type="ECO:0000313" key="6">
    <source>
        <dbReference type="Proteomes" id="UP000318717"/>
    </source>
</evidence>
<dbReference type="Pfam" id="PF06411">
    <property type="entry name" value="HdeA"/>
    <property type="match status" value="1"/>
</dbReference>